<accession>A0A1T4M984</accession>
<dbReference type="AlphaFoldDB" id="A0A1T4M984"/>
<feature type="domain" description="SusD-like N-terminal" evidence="7">
    <location>
        <begin position="83"/>
        <end position="224"/>
    </location>
</feature>
<dbReference type="Pfam" id="PF14322">
    <property type="entry name" value="SusD-like_3"/>
    <property type="match status" value="1"/>
</dbReference>
<dbReference type="Gene3D" id="1.25.40.390">
    <property type="match status" value="1"/>
</dbReference>
<keyword evidence="5" id="KW-0998">Cell outer membrane</keyword>
<dbReference type="EMBL" id="FUWZ01000001">
    <property type="protein sequence ID" value="SJZ63559.1"/>
    <property type="molecule type" value="Genomic_DNA"/>
</dbReference>
<comment type="subcellular location">
    <subcellularLocation>
        <location evidence="1">Cell outer membrane</location>
    </subcellularLocation>
</comment>
<evidence type="ECO:0000256" key="4">
    <source>
        <dbReference type="ARBA" id="ARBA00023136"/>
    </source>
</evidence>
<evidence type="ECO:0000256" key="1">
    <source>
        <dbReference type="ARBA" id="ARBA00004442"/>
    </source>
</evidence>
<organism evidence="8 9">
    <name type="scientific">Chitinophaga eiseniae</name>
    <dbReference type="NCBI Taxonomy" id="634771"/>
    <lineage>
        <taxon>Bacteria</taxon>
        <taxon>Pseudomonadati</taxon>
        <taxon>Bacteroidota</taxon>
        <taxon>Chitinophagia</taxon>
        <taxon>Chitinophagales</taxon>
        <taxon>Chitinophagaceae</taxon>
        <taxon>Chitinophaga</taxon>
    </lineage>
</organism>
<dbReference type="InterPro" id="IPR012944">
    <property type="entry name" value="SusD_RagB_dom"/>
</dbReference>
<dbReference type="GO" id="GO:0009279">
    <property type="term" value="C:cell outer membrane"/>
    <property type="evidence" value="ECO:0007669"/>
    <property type="project" value="UniProtKB-SubCell"/>
</dbReference>
<keyword evidence="9" id="KW-1185">Reference proteome</keyword>
<gene>
    <name evidence="8" type="ORF">SAMN04488128_1011002</name>
</gene>
<keyword evidence="3" id="KW-0732">Signal</keyword>
<dbReference type="OrthoDB" id="697229at2"/>
<dbReference type="STRING" id="634771.SAMN04488128_1011002"/>
<dbReference type="Pfam" id="PF07980">
    <property type="entry name" value="SusD_RagB"/>
    <property type="match status" value="1"/>
</dbReference>
<dbReference type="InterPro" id="IPR011990">
    <property type="entry name" value="TPR-like_helical_dom_sf"/>
</dbReference>
<reference evidence="9" key="1">
    <citation type="submission" date="2017-02" db="EMBL/GenBank/DDBJ databases">
        <authorList>
            <person name="Varghese N."/>
            <person name="Submissions S."/>
        </authorList>
    </citation>
    <scope>NUCLEOTIDE SEQUENCE [LARGE SCALE GENOMIC DNA]</scope>
    <source>
        <strain evidence="9">DSM 22224</strain>
    </source>
</reference>
<evidence type="ECO:0000259" key="6">
    <source>
        <dbReference type="Pfam" id="PF07980"/>
    </source>
</evidence>
<feature type="domain" description="RagB/SusD" evidence="6">
    <location>
        <begin position="333"/>
        <end position="451"/>
    </location>
</feature>
<evidence type="ECO:0000313" key="8">
    <source>
        <dbReference type="EMBL" id="SJZ63559.1"/>
    </source>
</evidence>
<dbReference type="Proteomes" id="UP000190367">
    <property type="component" value="Unassembled WGS sequence"/>
</dbReference>
<evidence type="ECO:0000256" key="3">
    <source>
        <dbReference type="ARBA" id="ARBA00022729"/>
    </source>
</evidence>
<dbReference type="RefSeq" id="WP_078667629.1">
    <property type="nucleotide sequence ID" value="NZ_FUWZ01000001.1"/>
</dbReference>
<protein>
    <submittedName>
        <fullName evidence="8">SusD family protein</fullName>
    </submittedName>
</protein>
<keyword evidence="4" id="KW-0472">Membrane</keyword>
<dbReference type="SUPFAM" id="SSF48452">
    <property type="entry name" value="TPR-like"/>
    <property type="match status" value="1"/>
</dbReference>
<evidence type="ECO:0000313" key="9">
    <source>
        <dbReference type="Proteomes" id="UP000190367"/>
    </source>
</evidence>
<evidence type="ECO:0000256" key="5">
    <source>
        <dbReference type="ARBA" id="ARBA00023237"/>
    </source>
</evidence>
<comment type="similarity">
    <text evidence="2">Belongs to the SusD family.</text>
</comment>
<evidence type="ECO:0000256" key="2">
    <source>
        <dbReference type="ARBA" id="ARBA00006275"/>
    </source>
</evidence>
<name>A0A1T4M984_9BACT</name>
<sequence length="453" mass="50667">MRNKWMIYGMAALLTTAASCKKYLDVEPIGKTILTNVSDYDLFLNSQDLTSSGARELNLLSDDVDVTTIPQTPDRVEDLVYLWANQYTVDTKIPPAFWGKHYGNIYRYNAVLAGIDAAGNGTVRDKRRIKAEALLGRAFEYLYLVNLYGKPYNAATATKDLAVPFMTSVDIAEETPPRSTVADIYDRIIKDINAAIPDLNANNTGNRFRGAATAAYSVLARTYLCMGRYEDAAENARLALGDNPPAIIDYNTITNKSAIPNMAIRPFDLYARYSTNASSREYPTIALLKMFDVNDLRLKLFYENTGDYTYPKRGVANFNPSGAVSNFGTGVEEMKLIIAEAAARGGRLPEALTQVNDIRKCRIKKEVYQPLSSTDAAEVMGFVMRERRLELAFKGLRWIDMRRLDAENKMPAVYRYNANNEVIATLAPHAARYTLQIPLAVLQFNPAMPRNDE</sequence>
<dbReference type="PROSITE" id="PS51257">
    <property type="entry name" value="PROKAR_LIPOPROTEIN"/>
    <property type="match status" value="1"/>
</dbReference>
<evidence type="ECO:0000259" key="7">
    <source>
        <dbReference type="Pfam" id="PF14322"/>
    </source>
</evidence>
<proteinExistence type="inferred from homology"/>
<dbReference type="InterPro" id="IPR033985">
    <property type="entry name" value="SusD-like_N"/>
</dbReference>